<comment type="similarity">
    <text evidence="2">Belongs to the class-V pyridoxal-phosphate-dependent aminotransferase family. NifS/IscS subfamily.</text>
</comment>
<dbReference type="OrthoDB" id="9808002at2"/>
<dbReference type="GO" id="GO:0031071">
    <property type="term" value="F:cysteine desulfurase activity"/>
    <property type="evidence" value="ECO:0007669"/>
    <property type="project" value="UniProtKB-EC"/>
</dbReference>
<dbReference type="KEGG" id="bbae:FRD01_22095"/>
<keyword evidence="8" id="KW-0411">Iron-sulfur</keyword>
<evidence type="ECO:0000259" key="11">
    <source>
        <dbReference type="Pfam" id="PF00266"/>
    </source>
</evidence>
<dbReference type="Proteomes" id="UP000321595">
    <property type="component" value="Chromosome"/>
</dbReference>
<evidence type="ECO:0000256" key="4">
    <source>
        <dbReference type="ARBA" id="ARBA00022679"/>
    </source>
</evidence>
<evidence type="ECO:0000256" key="7">
    <source>
        <dbReference type="ARBA" id="ARBA00023004"/>
    </source>
</evidence>
<keyword evidence="13" id="KW-1185">Reference proteome</keyword>
<dbReference type="SUPFAM" id="SSF53383">
    <property type="entry name" value="PLP-dependent transferases"/>
    <property type="match status" value="1"/>
</dbReference>
<organism evidence="12 13">
    <name type="scientific">Microvenator marinus</name>
    <dbReference type="NCBI Taxonomy" id="2600177"/>
    <lineage>
        <taxon>Bacteria</taxon>
        <taxon>Deltaproteobacteria</taxon>
        <taxon>Bradymonadales</taxon>
        <taxon>Microvenatoraceae</taxon>
        <taxon>Microvenator</taxon>
    </lineage>
</organism>
<dbReference type="PANTHER" id="PTHR11601:SF34">
    <property type="entry name" value="CYSTEINE DESULFURASE"/>
    <property type="match status" value="1"/>
</dbReference>
<evidence type="ECO:0000256" key="3">
    <source>
        <dbReference type="ARBA" id="ARBA00012239"/>
    </source>
</evidence>
<dbReference type="GO" id="GO:0046872">
    <property type="term" value="F:metal ion binding"/>
    <property type="evidence" value="ECO:0007669"/>
    <property type="project" value="UniProtKB-KW"/>
</dbReference>
<dbReference type="InterPro" id="IPR015422">
    <property type="entry name" value="PyrdxlP-dep_Trfase_small"/>
</dbReference>
<evidence type="ECO:0000313" key="12">
    <source>
        <dbReference type="EMBL" id="QED29875.1"/>
    </source>
</evidence>
<evidence type="ECO:0000313" key="13">
    <source>
        <dbReference type="Proteomes" id="UP000321595"/>
    </source>
</evidence>
<dbReference type="InterPro" id="IPR020578">
    <property type="entry name" value="Aminotrans_V_PyrdxlP_BS"/>
</dbReference>
<proteinExistence type="inferred from homology"/>
<reference evidence="12 13" key="1">
    <citation type="submission" date="2019-08" db="EMBL/GenBank/DDBJ databases">
        <authorList>
            <person name="Liang Q."/>
        </authorList>
    </citation>
    <scope>NUCLEOTIDE SEQUENCE [LARGE SCALE GENOMIC DNA]</scope>
    <source>
        <strain evidence="12 13">V1718</strain>
    </source>
</reference>
<dbReference type="InterPro" id="IPR000192">
    <property type="entry name" value="Aminotrans_V_dom"/>
</dbReference>
<evidence type="ECO:0000256" key="10">
    <source>
        <dbReference type="RuleBase" id="RU004504"/>
    </source>
</evidence>
<dbReference type="PANTHER" id="PTHR11601">
    <property type="entry name" value="CYSTEINE DESULFURYLASE FAMILY MEMBER"/>
    <property type="match status" value="1"/>
</dbReference>
<keyword evidence="6" id="KW-0663">Pyridoxal phosphate</keyword>
<keyword evidence="7" id="KW-0408">Iron</keyword>
<dbReference type="InterPro" id="IPR016454">
    <property type="entry name" value="Cysteine_dSase"/>
</dbReference>
<name>A0A5B8XWA7_9DELT</name>
<dbReference type="RefSeq" id="WP_146963108.1">
    <property type="nucleotide sequence ID" value="NZ_CP042467.1"/>
</dbReference>
<dbReference type="GO" id="GO:0051536">
    <property type="term" value="F:iron-sulfur cluster binding"/>
    <property type="evidence" value="ECO:0007669"/>
    <property type="project" value="UniProtKB-KW"/>
</dbReference>
<sequence>MDKNEIIYLDYNATTPVHPEVVDAMIPYLRDFWGNPSSSHAYGIKAAEAVELARAQVAESIGALPSEIYFTSGGTESNNLAIMGVCAARPDLQSVVTSDVEHPATEEPCRLLERRGYQITRLEVDHFGRAIVPPDLDLSDVALITIMHSNNETGTLQPVRELVELATRHKVPVHTDASQSLGKVPIDVNQLGVDLLSIAGHKLYAPKGIGALYVRTGTPIEPFTRGAGHERGLRPGTENVASIVGLGRAAELAVHELKAKAARLTDLRDRLHRKLKAQIPGLELNGHPDDRLPNTLSIRFPGVRGAEVLTRADIAASTGAACHKGEDKASAVILKMGVSMDEALGTVRLTLGQGTTEEIVDQAACRIVEAWAAMKR</sequence>
<dbReference type="InterPro" id="IPR015424">
    <property type="entry name" value="PyrdxlP-dep_Trfase"/>
</dbReference>
<keyword evidence="4" id="KW-0808">Transferase</keyword>
<dbReference type="Pfam" id="PF00266">
    <property type="entry name" value="Aminotran_5"/>
    <property type="match status" value="1"/>
</dbReference>
<comment type="cofactor">
    <cofactor evidence="1 10">
        <name>pyridoxal 5'-phosphate</name>
        <dbReference type="ChEBI" id="CHEBI:597326"/>
    </cofactor>
</comment>
<comment type="catalytic activity">
    <reaction evidence="9">
        <text>(sulfur carrier)-H + L-cysteine = (sulfur carrier)-SH + L-alanine</text>
        <dbReference type="Rhea" id="RHEA:43892"/>
        <dbReference type="Rhea" id="RHEA-COMP:14737"/>
        <dbReference type="Rhea" id="RHEA-COMP:14739"/>
        <dbReference type="ChEBI" id="CHEBI:29917"/>
        <dbReference type="ChEBI" id="CHEBI:35235"/>
        <dbReference type="ChEBI" id="CHEBI:57972"/>
        <dbReference type="ChEBI" id="CHEBI:64428"/>
        <dbReference type="EC" id="2.8.1.7"/>
    </reaction>
</comment>
<dbReference type="Gene3D" id="3.90.1150.10">
    <property type="entry name" value="Aspartate Aminotransferase, domain 1"/>
    <property type="match status" value="1"/>
</dbReference>
<dbReference type="AlphaFoldDB" id="A0A5B8XWA7"/>
<dbReference type="EC" id="2.8.1.7" evidence="3"/>
<evidence type="ECO:0000256" key="1">
    <source>
        <dbReference type="ARBA" id="ARBA00001933"/>
    </source>
</evidence>
<evidence type="ECO:0000256" key="9">
    <source>
        <dbReference type="ARBA" id="ARBA00050776"/>
    </source>
</evidence>
<dbReference type="PIRSF" id="PIRSF005572">
    <property type="entry name" value="NifS"/>
    <property type="match status" value="1"/>
</dbReference>
<evidence type="ECO:0000256" key="6">
    <source>
        <dbReference type="ARBA" id="ARBA00022898"/>
    </source>
</evidence>
<dbReference type="Gene3D" id="3.40.640.10">
    <property type="entry name" value="Type I PLP-dependent aspartate aminotransferase-like (Major domain)"/>
    <property type="match status" value="1"/>
</dbReference>
<accession>A0A5B8XWA7</accession>
<dbReference type="PROSITE" id="PS00595">
    <property type="entry name" value="AA_TRANSFER_CLASS_5"/>
    <property type="match status" value="1"/>
</dbReference>
<evidence type="ECO:0000256" key="8">
    <source>
        <dbReference type="ARBA" id="ARBA00023014"/>
    </source>
</evidence>
<dbReference type="Gene3D" id="1.10.260.50">
    <property type="match status" value="1"/>
</dbReference>
<evidence type="ECO:0000256" key="2">
    <source>
        <dbReference type="ARBA" id="ARBA00006490"/>
    </source>
</evidence>
<evidence type="ECO:0000256" key="5">
    <source>
        <dbReference type="ARBA" id="ARBA00022723"/>
    </source>
</evidence>
<dbReference type="EMBL" id="CP042467">
    <property type="protein sequence ID" value="QED29875.1"/>
    <property type="molecule type" value="Genomic_DNA"/>
</dbReference>
<keyword evidence="5" id="KW-0479">Metal-binding</keyword>
<feature type="domain" description="Aminotransferase class V" evidence="11">
    <location>
        <begin position="7"/>
        <end position="362"/>
    </location>
</feature>
<protein>
    <recommendedName>
        <fullName evidence="3">cysteine desulfurase</fullName>
        <ecNumber evidence="3">2.8.1.7</ecNumber>
    </recommendedName>
</protein>
<dbReference type="InterPro" id="IPR015421">
    <property type="entry name" value="PyrdxlP-dep_Trfase_major"/>
</dbReference>
<gene>
    <name evidence="12" type="ORF">FRD01_22095</name>
</gene>